<proteinExistence type="predicted"/>
<dbReference type="InterPro" id="IPR002220">
    <property type="entry name" value="DapA-like"/>
</dbReference>
<dbReference type="Gene3D" id="3.20.20.70">
    <property type="entry name" value="Aldolase class I"/>
    <property type="match status" value="1"/>
</dbReference>
<evidence type="ECO:0000256" key="1">
    <source>
        <dbReference type="ARBA" id="ARBA00023239"/>
    </source>
</evidence>
<sequence length="357" mass="39500">MKISDLPAEIVANVRRGMVIPAQPLALDSNRRFDPRYQTALTRYYIDAGAGGIAVGVHTTQFAIREPRFELYEPVLSLASQVIDDYSASTDREIFKVAGVCGRTDQAIREATFSQSNGYHACLLSLAAMASDNHDALLTHCREVASVMPVIGFYLQPAVGGCPLPYRFWREFAEIDNVIAIKMAPFNRYQTLDVVRAVCDAGRENTITLYTGNDDNIVADLVTEYRIVTADAAKRVRIRGGLLGHWSVWTRSAAELLNEIHAALDRGGDVPAELLVRGIEITDCNAAFFDAANQFAGCIPGIHEVLRRQGLLTGTWCIEPSEVLSPGQAEEITRVTMAYPHLNDDSFVQEHLDEWLR</sequence>
<dbReference type="OrthoDB" id="9770698at2"/>
<dbReference type="PANTHER" id="PTHR12128">
    <property type="entry name" value="DIHYDRODIPICOLINATE SYNTHASE"/>
    <property type="match status" value="1"/>
</dbReference>
<dbReference type="SMART" id="SM01130">
    <property type="entry name" value="DHDPS"/>
    <property type="match status" value="1"/>
</dbReference>
<gene>
    <name evidence="2" type="ORF">Poly59_12650</name>
</gene>
<protein>
    <recommendedName>
        <fullName evidence="4">Dihydrodipicolinate synthetase family protein</fullName>
    </recommendedName>
</protein>
<dbReference type="InterPro" id="IPR013785">
    <property type="entry name" value="Aldolase_TIM"/>
</dbReference>
<dbReference type="RefSeq" id="WP_146533103.1">
    <property type="nucleotide sequence ID" value="NZ_SJPX01000001.1"/>
</dbReference>
<dbReference type="GO" id="GO:0008840">
    <property type="term" value="F:4-hydroxy-tetrahydrodipicolinate synthase activity"/>
    <property type="evidence" value="ECO:0007669"/>
    <property type="project" value="TreeGrafter"/>
</dbReference>
<accession>A0A5C6FDS2</accession>
<evidence type="ECO:0008006" key="4">
    <source>
        <dbReference type="Google" id="ProtNLM"/>
    </source>
</evidence>
<evidence type="ECO:0000313" key="2">
    <source>
        <dbReference type="EMBL" id="TWU58354.1"/>
    </source>
</evidence>
<keyword evidence="1" id="KW-0456">Lyase</keyword>
<organism evidence="2 3">
    <name type="scientific">Rubripirellula reticaptiva</name>
    <dbReference type="NCBI Taxonomy" id="2528013"/>
    <lineage>
        <taxon>Bacteria</taxon>
        <taxon>Pseudomonadati</taxon>
        <taxon>Planctomycetota</taxon>
        <taxon>Planctomycetia</taxon>
        <taxon>Pirellulales</taxon>
        <taxon>Pirellulaceae</taxon>
        <taxon>Rubripirellula</taxon>
    </lineage>
</organism>
<dbReference type="Proteomes" id="UP000317977">
    <property type="component" value="Unassembled WGS sequence"/>
</dbReference>
<name>A0A5C6FDS2_9BACT</name>
<dbReference type="PANTHER" id="PTHR12128:SF51">
    <property type="entry name" value="BLL4205 PROTEIN"/>
    <property type="match status" value="1"/>
</dbReference>
<dbReference type="EMBL" id="SJPX01000001">
    <property type="protein sequence ID" value="TWU58354.1"/>
    <property type="molecule type" value="Genomic_DNA"/>
</dbReference>
<dbReference type="Pfam" id="PF00701">
    <property type="entry name" value="DHDPS"/>
    <property type="match status" value="1"/>
</dbReference>
<keyword evidence="3" id="KW-1185">Reference proteome</keyword>
<reference evidence="2 3" key="1">
    <citation type="submission" date="2019-02" db="EMBL/GenBank/DDBJ databases">
        <title>Deep-cultivation of Planctomycetes and their phenomic and genomic characterization uncovers novel biology.</title>
        <authorList>
            <person name="Wiegand S."/>
            <person name="Jogler M."/>
            <person name="Boedeker C."/>
            <person name="Pinto D."/>
            <person name="Vollmers J."/>
            <person name="Rivas-Marin E."/>
            <person name="Kohn T."/>
            <person name="Peeters S.H."/>
            <person name="Heuer A."/>
            <person name="Rast P."/>
            <person name="Oberbeckmann S."/>
            <person name="Bunk B."/>
            <person name="Jeske O."/>
            <person name="Meyerdierks A."/>
            <person name="Storesund J.E."/>
            <person name="Kallscheuer N."/>
            <person name="Luecker S."/>
            <person name="Lage O.M."/>
            <person name="Pohl T."/>
            <person name="Merkel B.J."/>
            <person name="Hornburger P."/>
            <person name="Mueller R.-W."/>
            <person name="Bruemmer F."/>
            <person name="Labrenz M."/>
            <person name="Spormann A.M."/>
            <person name="Op Den Camp H."/>
            <person name="Overmann J."/>
            <person name="Amann R."/>
            <person name="Jetten M.S.M."/>
            <person name="Mascher T."/>
            <person name="Medema M.H."/>
            <person name="Devos D.P."/>
            <person name="Kaster A.-K."/>
            <person name="Ovreas L."/>
            <person name="Rohde M."/>
            <person name="Galperin M.Y."/>
            <person name="Jogler C."/>
        </authorList>
    </citation>
    <scope>NUCLEOTIDE SEQUENCE [LARGE SCALE GENOMIC DNA]</scope>
    <source>
        <strain evidence="2 3">Poly59</strain>
    </source>
</reference>
<comment type="caution">
    <text evidence="2">The sequence shown here is derived from an EMBL/GenBank/DDBJ whole genome shotgun (WGS) entry which is preliminary data.</text>
</comment>
<dbReference type="SUPFAM" id="SSF51569">
    <property type="entry name" value="Aldolase"/>
    <property type="match status" value="1"/>
</dbReference>
<dbReference type="AlphaFoldDB" id="A0A5C6FDS2"/>
<evidence type="ECO:0000313" key="3">
    <source>
        <dbReference type="Proteomes" id="UP000317977"/>
    </source>
</evidence>